<reference evidence="9 10" key="1">
    <citation type="submission" date="2017-05" db="EMBL/GenBank/DDBJ databases">
        <authorList>
            <person name="Varghese N."/>
            <person name="Submissions S."/>
        </authorList>
    </citation>
    <scope>NUCLEOTIDE SEQUENCE [LARGE SCALE GENOMIC DNA]</scope>
    <source>
        <strain evidence="9 10">DSM 15360</strain>
    </source>
</reference>
<evidence type="ECO:0000256" key="8">
    <source>
        <dbReference type="SAM" id="SignalP"/>
    </source>
</evidence>
<dbReference type="InterPro" id="IPR003423">
    <property type="entry name" value="OMP_efflux"/>
</dbReference>
<proteinExistence type="inferred from homology"/>
<comment type="caution">
    <text evidence="9">The sequence shown here is derived from an EMBL/GenBank/DDBJ whole genome shotgun (WGS) entry which is preliminary data.</text>
</comment>
<evidence type="ECO:0000256" key="5">
    <source>
        <dbReference type="ARBA" id="ARBA00022692"/>
    </source>
</evidence>
<dbReference type="Pfam" id="PF02321">
    <property type="entry name" value="OEP"/>
    <property type="match status" value="2"/>
</dbReference>
<dbReference type="PANTHER" id="PTHR30026">
    <property type="entry name" value="OUTER MEMBRANE PROTEIN TOLC"/>
    <property type="match status" value="1"/>
</dbReference>
<dbReference type="PANTHER" id="PTHR30026:SF20">
    <property type="entry name" value="OUTER MEMBRANE PROTEIN TOLC"/>
    <property type="match status" value="1"/>
</dbReference>
<dbReference type="RefSeq" id="WP_283414778.1">
    <property type="nucleotide sequence ID" value="NZ_FXUA01000011.1"/>
</dbReference>
<dbReference type="Gene3D" id="1.20.1600.10">
    <property type="entry name" value="Outer membrane efflux proteins (OEP)"/>
    <property type="match status" value="1"/>
</dbReference>
<keyword evidence="5" id="KW-0812">Transmembrane</keyword>
<name>A0ABY1PJQ2_9BACT</name>
<keyword evidence="4" id="KW-1134">Transmembrane beta strand</keyword>
<evidence type="ECO:0000313" key="9">
    <source>
        <dbReference type="EMBL" id="SMP35577.1"/>
    </source>
</evidence>
<evidence type="ECO:0000256" key="4">
    <source>
        <dbReference type="ARBA" id="ARBA00022452"/>
    </source>
</evidence>
<keyword evidence="7" id="KW-0998">Cell outer membrane</keyword>
<organism evidence="9 10">
    <name type="scientific">Algoriphagus winogradskyi</name>
    <dbReference type="NCBI Taxonomy" id="237017"/>
    <lineage>
        <taxon>Bacteria</taxon>
        <taxon>Pseudomonadati</taxon>
        <taxon>Bacteroidota</taxon>
        <taxon>Cytophagia</taxon>
        <taxon>Cytophagales</taxon>
        <taxon>Cyclobacteriaceae</taxon>
        <taxon>Algoriphagus</taxon>
    </lineage>
</organism>
<keyword evidence="10" id="KW-1185">Reference proteome</keyword>
<dbReference type="InterPro" id="IPR051906">
    <property type="entry name" value="TolC-like"/>
</dbReference>
<comment type="subcellular location">
    <subcellularLocation>
        <location evidence="1">Cell outer membrane</location>
    </subcellularLocation>
</comment>
<feature type="chain" id="PRO_5046445902" evidence="8">
    <location>
        <begin position="26"/>
        <end position="498"/>
    </location>
</feature>
<dbReference type="EMBL" id="FXUA01000011">
    <property type="protein sequence ID" value="SMP35577.1"/>
    <property type="molecule type" value="Genomic_DNA"/>
</dbReference>
<accession>A0ABY1PJQ2</accession>
<evidence type="ECO:0000256" key="7">
    <source>
        <dbReference type="ARBA" id="ARBA00023237"/>
    </source>
</evidence>
<evidence type="ECO:0000256" key="2">
    <source>
        <dbReference type="ARBA" id="ARBA00007613"/>
    </source>
</evidence>
<evidence type="ECO:0000256" key="1">
    <source>
        <dbReference type="ARBA" id="ARBA00004442"/>
    </source>
</evidence>
<gene>
    <name evidence="9" type="ORF">SAMN06265367_1118</name>
</gene>
<keyword evidence="3" id="KW-0813">Transport</keyword>
<keyword evidence="6" id="KW-0472">Membrane</keyword>
<feature type="signal peptide" evidence="8">
    <location>
        <begin position="1"/>
        <end position="25"/>
    </location>
</feature>
<comment type="similarity">
    <text evidence="2">Belongs to the outer membrane factor (OMF) (TC 1.B.17) family.</text>
</comment>
<evidence type="ECO:0000256" key="6">
    <source>
        <dbReference type="ARBA" id="ARBA00023136"/>
    </source>
</evidence>
<sequence>MKIRILLFFKPFLLLTILGSTINFASGQDVKTFTLQELVQQAKDNSPRALQAKTQRENSYWRYRLFKSNYNPQLRLSGTIPQYYQEYNNITQPDGSIEFIEVKQNLMDLGLGLEQVIGATGGTVSVNTSTNRFDNFLSNPGTPQTRYSGVPISVALQQPIFAYNRFKWDKKIQPLLFEESKREYVQDMEQVSVFVTQLYFDYLTAQVNYDIATTNLKNTENIYSIEQKRNKLGVTPEDELLQVELQVLNARQAMAEAQLSLESASFSMNAFIGLNQSSKLNLISPVDIPEFDVDVEQAISLAFQNRSEVIGFDRQKNQAEAEVAQAKGDRFQVQLNARYGYNNAAFSFPDLYQNPNTQALVSLNLSVPILDWGRNKARMSVAMANQELVNYTVEQEQINFQENIFTKVKNFINIKERLNVTKVASDVAQRRYDIALSRYQTGNVTISNLNIAQSEKDTNKRAFYESLRDFWVAYYELRSLTLYDFEKGELLYIPEAEN</sequence>
<dbReference type="Proteomes" id="UP001157915">
    <property type="component" value="Unassembled WGS sequence"/>
</dbReference>
<keyword evidence="8" id="KW-0732">Signal</keyword>
<dbReference type="SUPFAM" id="SSF56954">
    <property type="entry name" value="Outer membrane efflux proteins (OEP)"/>
    <property type="match status" value="1"/>
</dbReference>
<protein>
    <submittedName>
        <fullName evidence="9">Outer membrane protein TolC</fullName>
    </submittedName>
</protein>
<evidence type="ECO:0000313" key="10">
    <source>
        <dbReference type="Proteomes" id="UP001157915"/>
    </source>
</evidence>
<evidence type="ECO:0000256" key="3">
    <source>
        <dbReference type="ARBA" id="ARBA00022448"/>
    </source>
</evidence>